<evidence type="ECO:0000313" key="4">
    <source>
        <dbReference type="EMBL" id="KAI5070003.1"/>
    </source>
</evidence>
<dbReference type="InterPro" id="IPR011990">
    <property type="entry name" value="TPR-like_helical_dom_sf"/>
</dbReference>
<evidence type="ECO:0000313" key="5">
    <source>
        <dbReference type="Proteomes" id="UP000886520"/>
    </source>
</evidence>
<proteinExistence type="inferred from homology"/>
<evidence type="ECO:0000256" key="3">
    <source>
        <dbReference type="PROSITE-ProRule" id="PRU00708"/>
    </source>
</evidence>
<dbReference type="PROSITE" id="PS51375">
    <property type="entry name" value="PPR"/>
    <property type="match status" value="3"/>
</dbReference>
<dbReference type="NCBIfam" id="TIGR00756">
    <property type="entry name" value="PPR"/>
    <property type="match status" value="2"/>
</dbReference>
<feature type="repeat" description="PPR" evidence="3">
    <location>
        <begin position="417"/>
        <end position="451"/>
    </location>
</feature>
<comment type="similarity">
    <text evidence="1">Belongs to the PPR family. P subfamily.</text>
</comment>
<evidence type="ECO:0008006" key="6">
    <source>
        <dbReference type="Google" id="ProtNLM"/>
    </source>
</evidence>
<name>A0A9D4ULA2_ADICA</name>
<comment type="caution">
    <text evidence="4">The sequence shown here is derived from an EMBL/GenBank/DDBJ whole genome shotgun (WGS) entry which is preliminary data.</text>
</comment>
<dbReference type="Pfam" id="PF13041">
    <property type="entry name" value="PPR_2"/>
    <property type="match status" value="1"/>
</dbReference>
<dbReference type="InterPro" id="IPR002885">
    <property type="entry name" value="PPR_rpt"/>
</dbReference>
<accession>A0A9D4ULA2</accession>
<dbReference type="PANTHER" id="PTHR47447">
    <property type="entry name" value="OS03G0856100 PROTEIN"/>
    <property type="match status" value="1"/>
</dbReference>
<keyword evidence="5" id="KW-1185">Reference proteome</keyword>
<sequence length="653" mass="73032">MQRAARRQLTRHVTRGLHQPRILLVDATFRQSIKAPADDHHHHPHLILNKLFSASRPSRLTFLQSCLHLSLLIRCFSNGYPLPSLIFQDTDGFPSTIQTITDMNAIVGTEDNCFQASNAIEPSFGNTKVSVGLTSNEEERSDDVMLMETGKLGSPLALLSDAGEQQDSEQVKKLGSCQIEDDLAIASFSSTGSIAKSPSCQPCTRRSGEEEFGTSCEASVLMILEKQGWGQHTEDVLCTFIGQLTSEIVAKIVDGLRDAKMSFFFLQWVGRQGNYQHREEVFTKVVGRLGKDREFEMALTVLHYMKKHGLKVDYAFSIFIQRLKSANMVDDIAKAMDSMMSLDVVPTVSLYTVALQTTLKANDVKIAERLYNQMHQARLHLDAKLFTTLVTGFGKAGMIDHALFFIKKMQRDGVPPNSFAYTRLIRAFAAAEQYEEGQKFFAEMVQNNCLPVALSPVDLKCALFGANSMEKINKFLEDLESRGHLFSVHTYNNMIQYLLDRRMLLEAVELFGRLLGEPREGDSQFSLDKRAARPNKVSYLLLICGLCKGGQLTEAIRLFREMLMKGIDTTSDLCNCLLRGLSSTEGFMFEAVELGRHMASKKLIVDVETQKAFFKALKANGDTAKALKIFDSMKWRGCIDSSSNFYALSSVEG</sequence>
<dbReference type="Pfam" id="PF01535">
    <property type="entry name" value="PPR"/>
    <property type="match status" value="2"/>
</dbReference>
<dbReference type="Gene3D" id="1.25.40.10">
    <property type="entry name" value="Tetratricopeptide repeat domain"/>
    <property type="match status" value="2"/>
</dbReference>
<reference evidence="4" key="1">
    <citation type="submission" date="2021-01" db="EMBL/GenBank/DDBJ databases">
        <title>Adiantum capillus-veneris genome.</title>
        <authorList>
            <person name="Fang Y."/>
            <person name="Liao Q."/>
        </authorList>
    </citation>
    <scope>NUCLEOTIDE SEQUENCE</scope>
    <source>
        <strain evidence="4">H3</strain>
        <tissue evidence="4">Leaf</tissue>
    </source>
</reference>
<keyword evidence="2" id="KW-0677">Repeat</keyword>
<gene>
    <name evidence="4" type="ORF">GOP47_0014346</name>
</gene>
<feature type="repeat" description="PPR" evidence="3">
    <location>
        <begin position="535"/>
        <end position="569"/>
    </location>
</feature>
<dbReference type="Proteomes" id="UP000886520">
    <property type="component" value="Chromosome 14"/>
</dbReference>
<protein>
    <recommendedName>
        <fullName evidence="6">Pentatricopeptide repeat-containing protein</fullName>
    </recommendedName>
</protein>
<evidence type="ECO:0000256" key="2">
    <source>
        <dbReference type="ARBA" id="ARBA00022737"/>
    </source>
</evidence>
<dbReference type="AlphaFoldDB" id="A0A9D4ULA2"/>
<feature type="repeat" description="PPR" evidence="3">
    <location>
        <begin position="382"/>
        <end position="416"/>
    </location>
</feature>
<dbReference type="Pfam" id="PF12854">
    <property type="entry name" value="PPR_1"/>
    <property type="match status" value="1"/>
</dbReference>
<dbReference type="EMBL" id="JABFUD020000014">
    <property type="protein sequence ID" value="KAI5070003.1"/>
    <property type="molecule type" value="Genomic_DNA"/>
</dbReference>
<organism evidence="4 5">
    <name type="scientific">Adiantum capillus-veneris</name>
    <name type="common">Maidenhair fern</name>
    <dbReference type="NCBI Taxonomy" id="13818"/>
    <lineage>
        <taxon>Eukaryota</taxon>
        <taxon>Viridiplantae</taxon>
        <taxon>Streptophyta</taxon>
        <taxon>Embryophyta</taxon>
        <taxon>Tracheophyta</taxon>
        <taxon>Polypodiopsida</taxon>
        <taxon>Polypodiidae</taxon>
        <taxon>Polypodiales</taxon>
        <taxon>Pteridineae</taxon>
        <taxon>Pteridaceae</taxon>
        <taxon>Vittarioideae</taxon>
        <taxon>Adiantum</taxon>
    </lineage>
</organism>
<dbReference type="OrthoDB" id="407658at2759"/>
<dbReference type="PANTHER" id="PTHR47447:SF17">
    <property type="entry name" value="OS12G0638900 PROTEIN"/>
    <property type="match status" value="1"/>
</dbReference>
<evidence type="ECO:0000256" key="1">
    <source>
        <dbReference type="ARBA" id="ARBA00007626"/>
    </source>
</evidence>